<dbReference type="PROSITE" id="PS00463">
    <property type="entry name" value="ZN2_CY6_FUNGAL_1"/>
    <property type="match status" value="1"/>
</dbReference>
<keyword evidence="1" id="KW-0805">Transcription regulation</keyword>
<dbReference type="OrthoDB" id="4356994at2759"/>
<dbReference type="GO" id="GO:0008270">
    <property type="term" value="F:zinc ion binding"/>
    <property type="evidence" value="ECO:0007669"/>
    <property type="project" value="InterPro"/>
</dbReference>
<dbReference type="EMBL" id="KE747817">
    <property type="protein sequence ID" value="RMZ69112.1"/>
    <property type="molecule type" value="Genomic_DNA"/>
</dbReference>
<dbReference type="Gene3D" id="4.10.240.10">
    <property type="entry name" value="Zn(2)-C6 fungal-type DNA-binding domain"/>
    <property type="match status" value="1"/>
</dbReference>
<evidence type="ECO:0000259" key="5">
    <source>
        <dbReference type="PROSITE" id="PS50048"/>
    </source>
</evidence>
<keyword evidence="3" id="KW-0804">Transcription</keyword>
<evidence type="ECO:0000313" key="6">
    <source>
        <dbReference type="EMBL" id="RMZ69112.1"/>
    </source>
</evidence>
<dbReference type="InterPro" id="IPR001138">
    <property type="entry name" value="Zn2Cys6_DnaBD"/>
</dbReference>
<dbReference type="GO" id="GO:0003677">
    <property type="term" value="F:DNA binding"/>
    <property type="evidence" value="ECO:0007669"/>
    <property type="project" value="UniProtKB-KW"/>
</dbReference>
<accession>A0A3M7M3R9</accession>
<reference evidence="6 7" key="1">
    <citation type="journal article" date="2014" name="PLoS ONE">
        <title>De novo Genome Assembly of the Fungal Plant Pathogen Pyrenophora semeniperda.</title>
        <authorList>
            <person name="Soliai M.M."/>
            <person name="Meyer S.E."/>
            <person name="Udall J.A."/>
            <person name="Elzinga D.E."/>
            <person name="Hermansen R.A."/>
            <person name="Bodily P.M."/>
            <person name="Hart A.A."/>
            <person name="Coleman C.E."/>
        </authorList>
    </citation>
    <scope>NUCLEOTIDE SEQUENCE [LARGE SCALE GENOMIC DNA]</scope>
    <source>
        <strain evidence="6 7">CCB06</strain>
        <tissue evidence="6">Mycelium</tissue>
    </source>
</reference>
<feature type="domain" description="Zn(2)-C6 fungal-type" evidence="5">
    <location>
        <begin position="15"/>
        <end position="45"/>
    </location>
</feature>
<evidence type="ECO:0000256" key="4">
    <source>
        <dbReference type="ARBA" id="ARBA00023242"/>
    </source>
</evidence>
<keyword evidence="4" id="KW-0539">Nucleus</keyword>
<evidence type="ECO:0000256" key="2">
    <source>
        <dbReference type="ARBA" id="ARBA00023125"/>
    </source>
</evidence>
<evidence type="ECO:0000256" key="1">
    <source>
        <dbReference type="ARBA" id="ARBA00023015"/>
    </source>
</evidence>
<dbReference type="Proteomes" id="UP000265663">
    <property type="component" value="Unassembled WGS sequence"/>
</dbReference>
<dbReference type="GO" id="GO:0000981">
    <property type="term" value="F:DNA-binding transcription factor activity, RNA polymerase II-specific"/>
    <property type="evidence" value="ECO:0007669"/>
    <property type="project" value="InterPro"/>
</dbReference>
<keyword evidence="2" id="KW-0238">DNA-binding</keyword>
<dbReference type="PROSITE" id="PS50048">
    <property type="entry name" value="ZN2_CY6_FUNGAL_2"/>
    <property type="match status" value="1"/>
</dbReference>
<dbReference type="AlphaFoldDB" id="A0A3M7M3R9"/>
<evidence type="ECO:0000256" key="3">
    <source>
        <dbReference type="ARBA" id="ARBA00023163"/>
    </source>
</evidence>
<sequence length="378" mass="42344">MAQVQVQAVGRLHAACDECRTRKLKCSGGVPKCERCKREKIDCVYSPQKQMGRPRKRMRESEPVEAADMPVEAHIDHALHMNSFTDIPNFPYLDNFISTPTLQDAQSSNGSSAHGAVTPSQDDWSLSDPFGFSHFSNTAYATDPTIDPSLWNLQCDVQANNPNSSSQGNTGTCACLTTTWLTLTELQSIVAFPFPQVVIPLRKAQSALSDLIHCPECPKDSYSAIQNVQSIVSVMKAIVERFNKVLAEVDWEATRLEVAGQKKPFRIGDNNPALFHLHTDTPSCPMGFNVELEPQDWRKLVKTALRTEVHGGGSNPRPLLDLVKESETRQEMWHKDRYAWTEEMQQLHRGRQDCDPSQGCEALGAKHIRTTIENLNWD</sequence>
<dbReference type="PANTHER" id="PTHR31069:SF27">
    <property type="entry name" value="TRANSCRIPTIONAL REGULATOR ALNR"/>
    <property type="match status" value="1"/>
</dbReference>
<dbReference type="CDD" id="cd00067">
    <property type="entry name" value="GAL4"/>
    <property type="match status" value="1"/>
</dbReference>
<gene>
    <name evidence="6" type="ORF">GMOD_00003031</name>
</gene>
<dbReference type="SMART" id="SM00066">
    <property type="entry name" value="GAL4"/>
    <property type="match status" value="1"/>
</dbReference>
<proteinExistence type="predicted"/>
<dbReference type="InterPro" id="IPR036864">
    <property type="entry name" value="Zn2-C6_fun-type_DNA-bd_sf"/>
</dbReference>
<organism evidence="6 7">
    <name type="scientific">Pyrenophora seminiperda CCB06</name>
    <dbReference type="NCBI Taxonomy" id="1302712"/>
    <lineage>
        <taxon>Eukaryota</taxon>
        <taxon>Fungi</taxon>
        <taxon>Dikarya</taxon>
        <taxon>Ascomycota</taxon>
        <taxon>Pezizomycotina</taxon>
        <taxon>Dothideomycetes</taxon>
        <taxon>Pleosporomycetidae</taxon>
        <taxon>Pleosporales</taxon>
        <taxon>Pleosporineae</taxon>
        <taxon>Pleosporaceae</taxon>
        <taxon>Pyrenophora</taxon>
    </lineage>
</organism>
<name>A0A3M7M3R9_9PLEO</name>
<dbReference type="InterPro" id="IPR050675">
    <property type="entry name" value="OAF3"/>
</dbReference>
<evidence type="ECO:0000313" key="7">
    <source>
        <dbReference type="Proteomes" id="UP000265663"/>
    </source>
</evidence>
<protein>
    <submittedName>
        <fullName evidence="6">C6 finger domain</fullName>
    </submittedName>
</protein>
<dbReference type="PANTHER" id="PTHR31069">
    <property type="entry name" value="OLEATE-ACTIVATED TRANSCRIPTION FACTOR 1-RELATED"/>
    <property type="match status" value="1"/>
</dbReference>
<keyword evidence="7" id="KW-1185">Reference proteome</keyword>
<dbReference type="SUPFAM" id="SSF57701">
    <property type="entry name" value="Zn2/Cys6 DNA-binding domain"/>
    <property type="match status" value="1"/>
</dbReference>
<dbReference type="Pfam" id="PF00172">
    <property type="entry name" value="Zn_clus"/>
    <property type="match status" value="1"/>
</dbReference>